<accession>A0A9D1X9S4</accession>
<comment type="caution">
    <text evidence="8">The sequence shown here is derived from an EMBL/GenBank/DDBJ whole genome shotgun (WGS) entry which is preliminary data.</text>
</comment>
<protein>
    <recommendedName>
        <fullName evidence="10">Tetratricopeptide repeat protein</fullName>
    </recommendedName>
</protein>
<dbReference type="GO" id="GO:0005737">
    <property type="term" value="C:cytoplasm"/>
    <property type="evidence" value="ECO:0007669"/>
    <property type="project" value="UniProtKB-SubCell"/>
</dbReference>
<dbReference type="SMART" id="SM00028">
    <property type="entry name" value="TPR"/>
    <property type="match status" value="4"/>
</dbReference>
<reference evidence="8" key="1">
    <citation type="journal article" date="2021" name="PeerJ">
        <title>Extensive microbial diversity within the chicken gut microbiome revealed by metagenomics and culture.</title>
        <authorList>
            <person name="Gilroy R."/>
            <person name="Ravi A."/>
            <person name="Getino M."/>
            <person name="Pursley I."/>
            <person name="Horton D.L."/>
            <person name="Alikhan N.F."/>
            <person name="Baker D."/>
            <person name="Gharbi K."/>
            <person name="Hall N."/>
            <person name="Watson M."/>
            <person name="Adriaenssens E.M."/>
            <person name="Foster-Nyarko E."/>
            <person name="Jarju S."/>
            <person name="Secka A."/>
            <person name="Antonio M."/>
            <person name="Oren A."/>
            <person name="Chaudhuri R.R."/>
            <person name="La Ragione R."/>
            <person name="Hildebrand F."/>
            <person name="Pallen M.J."/>
        </authorList>
    </citation>
    <scope>NUCLEOTIDE SEQUENCE</scope>
    <source>
        <strain evidence="8">ChiGjej6B6-14162</strain>
    </source>
</reference>
<dbReference type="InterPro" id="IPR051476">
    <property type="entry name" value="Bac_ResReg_Asp_Phosphatase"/>
</dbReference>
<dbReference type="EMBL" id="DXEL01000058">
    <property type="protein sequence ID" value="HIX75067.1"/>
    <property type="molecule type" value="Genomic_DNA"/>
</dbReference>
<comment type="subcellular location">
    <subcellularLocation>
        <location evidence="1">Cytoplasm</location>
    </subcellularLocation>
</comment>
<dbReference type="PROSITE" id="PS51257">
    <property type="entry name" value="PROKAR_LIPOPROTEIN"/>
    <property type="match status" value="1"/>
</dbReference>
<evidence type="ECO:0000256" key="6">
    <source>
        <dbReference type="SAM" id="Coils"/>
    </source>
</evidence>
<evidence type="ECO:0000256" key="1">
    <source>
        <dbReference type="ARBA" id="ARBA00004496"/>
    </source>
</evidence>
<evidence type="ECO:0000256" key="7">
    <source>
        <dbReference type="SAM" id="Phobius"/>
    </source>
</evidence>
<keyword evidence="7" id="KW-0812">Transmembrane</keyword>
<dbReference type="AlphaFoldDB" id="A0A9D1X9S4"/>
<proteinExistence type="inferred from homology"/>
<dbReference type="PANTHER" id="PTHR46630:SF1">
    <property type="entry name" value="TETRATRICOPEPTIDE REPEAT PROTEIN 29"/>
    <property type="match status" value="1"/>
</dbReference>
<keyword evidence="2" id="KW-0963">Cytoplasm</keyword>
<dbReference type="PANTHER" id="PTHR46630">
    <property type="entry name" value="TETRATRICOPEPTIDE REPEAT PROTEIN 29"/>
    <property type="match status" value="1"/>
</dbReference>
<keyword evidence="7" id="KW-0472">Membrane</keyword>
<dbReference type="SUPFAM" id="SSF48452">
    <property type="entry name" value="TPR-like"/>
    <property type="match status" value="1"/>
</dbReference>
<name>A0A9D1X9S4_9BACT</name>
<dbReference type="InterPro" id="IPR019734">
    <property type="entry name" value="TPR_rpt"/>
</dbReference>
<keyword evidence="3" id="KW-0677">Repeat</keyword>
<organism evidence="8 9">
    <name type="scientific">Candidatus Parabacteroides intestinipullorum</name>
    <dbReference type="NCBI Taxonomy" id="2838723"/>
    <lineage>
        <taxon>Bacteria</taxon>
        <taxon>Pseudomonadati</taxon>
        <taxon>Bacteroidota</taxon>
        <taxon>Bacteroidia</taxon>
        <taxon>Bacteroidales</taxon>
        <taxon>Tannerellaceae</taxon>
        <taxon>Parabacteroides</taxon>
    </lineage>
</organism>
<keyword evidence="6" id="KW-0175">Coiled coil</keyword>
<evidence type="ECO:0000256" key="5">
    <source>
        <dbReference type="ARBA" id="ARBA00038253"/>
    </source>
</evidence>
<comment type="similarity">
    <text evidence="5">Belongs to the Rap family.</text>
</comment>
<evidence type="ECO:0008006" key="10">
    <source>
        <dbReference type="Google" id="ProtNLM"/>
    </source>
</evidence>
<keyword evidence="4" id="KW-0802">TPR repeat</keyword>
<dbReference type="Gene3D" id="1.25.40.10">
    <property type="entry name" value="Tetratricopeptide repeat domain"/>
    <property type="match status" value="1"/>
</dbReference>
<evidence type="ECO:0000256" key="4">
    <source>
        <dbReference type="ARBA" id="ARBA00022803"/>
    </source>
</evidence>
<reference evidence="8" key="2">
    <citation type="submission" date="2021-04" db="EMBL/GenBank/DDBJ databases">
        <authorList>
            <person name="Gilroy R."/>
        </authorList>
    </citation>
    <scope>NUCLEOTIDE SEQUENCE</scope>
    <source>
        <strain evidence="8">ChiGjej6B6-14162</strain>
    </source>
</reference>
<gene>
    <name evidence="8" type="ORF">H9977_08570</name>
</gene>
<evidence type="ECO:0000313" key="8">
    <source>
        <dbReference type="EMBL" id="HIX75067.1"/>
    </source>
</evidence>
<sequence length="561" mass="65442">MGSRVYLYLCLWPLLLVACYRPGWRHEALLDRAERLLVRQPDSARALLADVDHPERLVEGEWARWALLSTWADDEASIRPTSDSTINRVVDYYARRGNRHQRAQAYYCQGRVLTGLGQLKQATTAYLQAAELMEGVDDPDLAFRILSQAGLLYMRQEMPYEAIATCRQAFDVARLAKDSLNMGVGCVYLGRAYRLVEDWRLSKAYYNRAGTIALRIGDWRTYGQSLQEHILNYINRGLMNQRPDDRDIAMHLDLLRWTLDYNNDESAFLAIGNVYEAFHRPDSAYHYLSLVMGSDDIYIRRTAYQELHELLLSEGRHEEARHFNELYHACRDSIEAMGSGLELYQIKRDFEEARRQKRAFTQTMVAGAIGVFLLAGLLLALYFYRKARRAKRSADRSIERQEARIRDYENRIATGERDLKALRERRDQEIARLEEELETLRARKRQEERQAAELAFKNSDLYLRFHRADWRPARSDWQALVSQVDLLYPNFATRLDELFPWLDISDRRLCYLVKIQVRPGVIAELLCCSDTNVAMTRKRLYEKATGTNGSAKDFDRYLLNL</sequence>
<evidence type="ECO:0000256" key="3">
    <source>
        <dbReference type="ARBA" id="ARBA00022737"/>
    </source>
</evidence>
<feature type="coiled-coil region" evidence="6">
    <location>
        <begin position="384"/>
        <end position="457"/>
    </location>
</feature>
<dbReference type="Proteomes" id="UP000886740">
    <property type="component" value="Unassembled WGS sequence"/>
</dbReference>
<evidence type="ECO:0000256" key="2">
    <source>
        <dbReference type="ARBA" id="ARBA00022490"/>
    </source>
</evidence>
<evidence type="ECO:0000313" key="9">
    <source>
        <dbReference type="Proteomes" id="UP000886740"/>
    </source>
</evidence>
<dbReference type="InterPro" id="IPR011990">
    <property type="entry name" value="TPR-like_helical_dom_sf"/>
</dbReference>
<feature type="transmembrane region" description="Helical" evidence="7">
    <location>
        <begin position="364"/>
        <end position="384"/>
    </location>
</feature>
<keyword evidence="7" id="KW-1133">Transmembrane helix</keyword>